<evidence type="ECO:0000256" key="1">
    <source>
        <dbReference type="SAM" id="MobiDB-lite"/>
    </source>
</evidence>
<gene>
    <name evidence="5" type="ORF">BDBG_01214</name>
</gene>
<keyword evidence="6" id="KW-1185">Reference proteome</keyword>
<evidence type="ECO:0000313" key="6">
    <source>
        <dbReference type="Proteomes" id="UP000002038"/>
    </source>
</evidence>
<dbReference type="KEGG" id="bgh:BDBG_01214"/>
<feature type="region of interest" description="Disordered" evidence="1">
    <location>
        <begin position="285"/>
        <end position="318"/>
    </location>
</feature>
<feature type="region of interest" description="Disordered" evidence="1">
    <location>
        <begin position="226"/>
        <end position="246"/>
    </location>
</feature>
<accession>A0A179UAF6</accession>
<feature type="transmembrane region" description="Helical" evidence="2">
    <location>
        <begin position="193"/>
        <end position="218"/>
    </location>
</feature>
<evidence type="ECO:0000256" key="2">
    <source>
        <dbReference type="SAM" id="Phobius"/>
    </source>
</evidence>
<evidence type="ECO:0000259" key="4">
    <source>
        <dbReference type="PROSITE" id="PS51212"/>
    </source>
</evidence>
<dbReference type="SMART" id="SM00321">
    <property type="entry name" value="WSC"/>
    <property type="match status" value="1"/>
</dbReference>
<dbReference type="GeneID" id="8510429"/>
<dbReference type="STRING" id="559298.A0A179UAF6"/>
<dbReference type="AlphaFoldDB" id="A0A179UAF6"/>
<evidence type="ECO:0000256" key="3">
    <source>
        <dbReference type="SAM" id="SignalP"/>
    </source>
</evidence>
<proteinExistence type="predicted"/>
<dbReference type="PANTHER" id="PTHR16861:SF4">
    <property type="entry name" value="SH3 DOMAIN PROTEIN (AFU_ORTHOLOGUE AFUA_1G13610)"/>
    <property type="match status" value="1"/>
</dbReference>
<feature type="compositionally biased region" description="Low complexity" evidence="1">
    <location>
        <begin position="140"/>
        <end position="172"/>
    </location>
</feature>
<keyword evidence="2" id="KW-0472">Membrane</keyword>
<keyword evidence="3" id="KW-0732">Signal</keyword>
<protein>
    <recommendedName>
        <fullName evidence="4">WSC domain-containing protein</fullName>
    </recommendedName>
</protein>
<dbReference type="RefSeq" id="XP_031576332.1">
    <property type="nucleotide sequence ID" value="XM_031720241.1"/>
</dbReference>
<dbReference type="OrthoDB" id="2537459at2759"/>
<dbReference type="EMBL" id="GG657449">
    <property type="protein sequence ID" value="OAT04703.1"/>
    <property type="molecule type" value="Genomic_DNA"/>
</dbReference>
<dbReference type="Proteomes" id="UP000002038">
    <property type="component" value="Unassembled WGS sequence"/>
</dbReference>
<feature type="chain" id="PRO_5008107273" description="WSC domain-containing protein" evidence="3">
    <location>
        <begin position="25"/>
        <end position="318"/>
    </location>
</feature>
<feature type="domain" description="WSC" evidence="4">
    <location>
        <begin position="22"/>
        <end position="109"/>
    </location>
</feature>
<dbReference type="VEuPathDB" id="FungiDB:BDBG_01214"/>
<keyword evidence="2" id="KW-1133">Transmembrane helix</keyword>
<dbReference type="InterPro" id="IPR002889">
    <property type="entry name" value="WSC_carb-bd"/>
</dbReference>
<evidence type="ECO:0000313" key="5">
    <source>
        <dbReference type="EMBL" id="OAT04703.1"/>
    </source>
</evidence>
<feature type="compositionally biased region" description="Polar residues" evidence="1">
    <location>
        <begin position="292"/>
        <end position="306"/>
    </location>
</feature>
<dbReference type="PROSITE" id="PS51212">
    <property type="entry name" value="WSC"/>
    <property type="match status" value="1"/>
</dbReference>
<dbReference type="CDD" id="cd12087">
    <property type="entry name" value="TM_EGFR-like"/>
    <property type="match status" value="1"/>
</dbReference>
<keyword evidence="2" id="KW-0812">Transmembrane</keyword>
<name>A0A179UAF6_BLAGS</name>
<dbReference type="PANTHER" id="PTHR16861">
    <property type="entry name" value="GLYCOPROTEIN 38"/>
    <property type="match status" value="1"/>
</dbReference>
<sequence>MAVLSGFVVPYILALLYLIPVALSFDLCSSTNTGSKFDSVLDLFQSDGACTKTCSRKYSVAILQGKFCWCSDNVPGGTIDNNACSEPCPGYPSDKCGNSQEGLYAYILLKKPSQTIGSITKTPMSATSQIEITTVTETQHEMTTLSSTQTPTSTSTSGTSSSQSADSIASVTPTEPPGQNDEATSSSSLSGGAIAGIVVGTLLGIGVIVSAILWLFYIRRRREREDSKVGMNGYDHPASSPSFHTSIQSPAMTYQRSPSMNGPMGMHDRNLLGVSGFTDSRMKKDAAIYPNGNRQSNVSLQDNQDYSRPVLRLTNPDP</sequence>
<feature type="region of interest" description="Disordered" evidence="1">
    <location>
        <begin position="140"/>
        <end position="189"/>
    </location>
</feature>
<organism evidence="5 6">
    <name type="scientific">Blastomyces gilchristii (strain SLH14081)</name>
    <name type="common">Blastomyces dermatitidis</name>
    <dbReference type="NCBI Taxonomy" id="559298"/>
    <lineage>
        <taxon>Eukaryota</taxon>
        <taxon>Fungi</taxon>
        <taxon>Dikarya</taxon>
        <taxon>Ascomycota</taxon>
        <taxon>Pezizomycotina</taxon>
        <taxon>Eurotiomycetes</taxon>
        <taxon>Eurotiomycetidae</taxon>
        <taxon>Onygenales</taxon>
        <taxon>Ajellomycetaceae</taxon>
        <taxon>Blastomyces</taxon>
    </lineage>
</organism>
<reference evidence="6" key="1">
    <citation type="journal article" date="2015" name="PLoS Genet.">
        <title>The dynamic genome and transcriptome of the human fungal pathogen Blastomyces and close relative Emmonsia.</title>
        <authorList>
            <person name="Munoz J.F."/>
            <person name="Gauthier G.M."/>
            <person name="Desjardins C.A."/>
            <person name="Gallo J.E."/>
            <person name="Holder J."/>
            <person name="Sullivan T.D."/>
            <person name="Marty A.J."/>
            <person name="Carmen J.C."/>
            <person name="Chen Z."/>
            <person name="Ding L."/>
            <person name="Gujja S."/>
            <person name="Magrini V."/>
            <person name="Misas E."/>
            <person name="Mitreva M."/>
            <person name="Priest M."/>
            <person name="Saif S."/>
            <person name="Whiston E.A."/>
            <person name="Young S."/>
            <person name="Zeng Q."/>
            <person name="Goldman W.E."/>
            <person name="Mardis E.R."/>
            <person name="Taylor J.W."/>
            <person name="McEwen J.G."/>
            <person name="Clay O.K."/>
            <person name="Klein B.S."/>
            <person name="Cuomo C.A."/>
        </authorList>
    </citation>
    <scope>NUCLEOTIDE SEQUENCE [LARGE SCALE GENOMIC DNA]</scope>
    <source>
        <strain evidence="6">SLH14081</strain>
    </source>
</reference>
<feature type="signal peptide" evidence="3">
    <location>
        <begin position="1"/>
        <end position="24"/>
    </location>
</feature>
<dbReference type="Pfam" id="PF01822">
    <property type="entry name" value="WSC"/>
    <property type="match status" value="1"/>
</dbReference>